<evidence type="ECO:0000256" key="2">
    <source>
        <dbReference type="ARBA" id="ARBA00022723"/>
    </source>
</evidence>
<dbReference type="GO" id="GO:0004497">
    <property type="term" value="F:monooxygenase activity"/>
    <property type="evidence" value="ECO:0007669"/>
    <property type="project" value="UniProtKB-KW"/>
</dbReference>
<evidence type="ECO:0008006" key="10">
    <source>
        <dbReference type="Google" id="ProtNLM"/>
    </source>
</evidence>
<dbReference type="PRINTS" id="PR00385">
    <property type="entry name" value="P450"/>
</dbReference>
<dbReference type="GO" id="GO:0016705">
    <property type="term" value="F:oxidoreductase activity, acting on paired donors, with incorporation or reduction of molecular oxygen"/>
    <property type="evidence" value="ECO:0007669"/>
    <property type="project" value="InterPro"/>
</dbReference>
<dbReference type="PANTHER" id="PTHR47947:SF24">
    <property type="entry name" value="ISOFLAVONE 2'-HYDROXYLASE-LIKE"/>
    <property type="match status" value="1"/>
</dbReference>
<evidence type="ECO:0000256" key="3">
    <source>
        <dbReference type="ARBA" id="ARBA00023002"/>
    </source>
</evidence>
<organism evidence="8 9">
    <name type="scientific">Camellia sinensis var. sinensis</name>
    <name type="common">China tea</name>
    <dbReference type="NCBI Taxonomy" id="542762"/>
    <lineage>
        <taxon>Eukaryota</taxon>
        <taxon>Viridiplantae</taxon>
        <taxon>Streptophyta</taxon>
        <taxon>Embryophyta</taxon>
        <taxon>Tracheophyta</taxon>
        <taxon>Spermatophyta</taxon>
        <taxon>Magnoliopsida</taxon>
        <taxon>eudicotyledons</taxon>
        <taxon>Gunneridae</taxon>
        <taxon>Pentapetalae</taxon>
        <taxon>asterids</taxon>
        <taxon>Ericales</taxon>
        <taxon>Theaceae</taxon>
        <taxon>Camellia</taxon>
    </lineage>
</organism>
<evidence type="ECO:0000313" key="8">
    <source>
        <dbReference type="EMBL" id="THG16393.1"/>
    </source>
</evidence>
<dbReference type="Pfam" id="PF00067">
    <property type="entry name" value="p450"/>
    <property type="match status" value="2"/>
</dbReference>
<dbReference type="SUPFAM" id="SSF48264">
    <property type="entry name" value="Cytochrome P450"/>
    <property type="match status" value="2"/>
</dbReference>
<dbReference type="InterPro" id="IPR050651">
    <property type="entry name" value="Plant_Cytochrome_P450_Monoox"/>
</dbReference>
<dbReference type="Gene3D" id="1.10.630.10">
    <property type="entry name" value="Cytochrome P450"/>
    <property type="match status" value="3"/>
</dbReference>
<dbReference type="EMBL" id="SDRB02004099">
    <property type="protein sequence ID" value="THG16393.1"/>
    <property type="molecule type" value="Genomic_DNA"/>
</dbReference>
<dbReference type="STRING" id="542762.A0A4S4EIP8"/>
<evidence type="ECO:0000256" key="1">
    <source>
        <dbReference type="ARBA" id="ARBA00022617"/>
    </source>
</evidence>
<dbReference type="InterPro" id="IPR036396">
    <property type="entry name" value="Cyt_P450_sf"/>
</dbReference>
<comment type="similarity">
    <text evidence="7">Belongs to the cytochrome P450 family.</text>
</comment>
<dbReference type="Proteomes" id="UP000306102">
    <property type="component" value="Unassembled WGS sequence"/>
</dbReference>
<dbReference type="PANTHER" id="PTHR47947">
    <property type="entry name" value="CYTOCHROME P450 82C3-RELATED"/>
    <property type="match status" value="1"/>
</dbReference>
<keyword evidence="9" id="KW-1185">Reference proteome</keyword>
<proteinExistence type="inferred from homology"/>
<dbReference type="InterPro" id="IPR017972">
    <property type="entry name" value="Cyt_P450_CS"/>
</dbReference>
<evidence type="ECO:0000256" key="7">
    <source>
        <dbReference type="RuleBase" id="RU000461"/>
    </source>
</evidence>
<feature type="binding site" description="axial binding residue" evidence="6">
    <location>
        <position position="216"/>
    </location>
    <ligand>
        <name>heme</name>
        <dbReference type="ChEBI" id="CHEBI:30413"/>
    </ligand>
    <ligandPart>
        <name>Fe</name>
        <dbReference type="ChEBI" id="CHEBI:18248"/>
    </ligandPart>
</feature>
<keyword evidence="2 6" id="KW-0479">Metal-binding</keyword>
<dbReference type="InterPro" id="IPR002401">
    <property type="entry name" value="Cyt_P450_E_grp-I"/>
</dbReference>
<gene>
    <name evidence="8" type="ORF">TEA_005836</name>
</gene>
<evidence type="ECO:0000256" key="6">
    <source>
        <dbReference type="PIRSR" id="PIRSR602401-1"/>
    </source>
</evidence>
<protein>
    <recommendedName>
        <fullName evidence="10">Cytochrome P450</fullName>
    </recommendedName>
</protein>
<keyword evidence="4 6" id="KW-0408">Iron</keyword>
<evidence type="ECO:0000256" key="5">
    <source>
        <dbReference type="ARBA" id="ARBA00023033"/>
    </source>
</evidence>
<keyword evidence="3 7" id="KW-0560">Oxidoreductase</keyword>
<comment type="cofactor">
    <cofactor evidence="6">
        <name>heme</name>
        <dbReference type="ChEBI" id="CHEBI:30413"/>
    </cofactor>
</comment>
<dbReference type="GO" id="GO:0020037">
    <property type="term" value="F:heme binding"/>
    <property type="evidence" value="ECO:0007669"/>
    <property type="project" value="InterPro"/>
</dbReference>
<reference evidence="8 9" key="1">
    <citation type="journal article" date="2018" name="Proc. Natl. Acad. Sci. U.S.A.">
        <title>Draft genome sequence of Camellia sinensis var. sinensis provides insights into the evolution of the tea genome and tea quality.</title>
        <authorList>
            <person name="Wei C."/>
            <person name="Yang H."/>
            <person name="Wang S."/>
            <person name="Zhao J."/>
            <person name="Liu C."/>
            <person name="Gao L."/>
            <person name="Xia E."/>
            <person name="Lu Y."/>
            <person name="Tai Y."/>
            <person name="She G."/>
            <person name="Sun J."/>
            <person name="Cao H."/>
            <person name="Tong W."/>
            <person name="Gao Q."/>
            <person name="Li Y."/>
            <person name="Deng W."/>
            <person name="Jiang X."/>
            <person name="Wang W."/>
            <person name="Chen Q."/>
            <person name="Zhang S."/>
            <person name="Li H."/>
            <person name="Wu J."/>
            <person name="Wang P."/>
            <person name="Li P."/>
            <person name="Shi C."/>
            <person name="Zheng F."/>
            <person name="Jian J."/>
            <person name="Huang B."/>
            <person name="Shan D."/>
            <person name="Shi M."/>
            <person name="Fang C."/>
            <person name="Yue Y."/>
            <person name="Li F."/>
            <person name="Li D."/>
            <person name="Wei S."/>
            <person name="Han B."/>
            <person name="Jiang C."/>
            <person name="Yin Y."/>
            <person name="Xia T."/>
            <person name="Zhang Z."/>
            <person name="Bennetzen J.L."/>
            <person name="Zhao S."/>
            <person name="Wan X."/>
        </authorList>
    </citation>
    <scope>NUCLEOTIDE SEQUENCE [LARGE SCALE GENOMIC DNA]</scope>
    <source>
        <strain evidence="9">cv. Shuchazao</strain>
        <tissue evidence="8">Leaf</tissue>
    </source>
</reference>
<dbReference type="InterPro" id="IPR001128">
    <property type="entry name" value="Cyt_P450"/>
</dbReference>
<dbReference type="GO" id="GO:0005506">
    <property type="term" value="F:iron ion binding"/>
    <property type="evidence" value="ECO:0007669"/>
    <property type="project" value="InterPro"/>
</dbReference>
<dbReference type="PROSITE" id="PS00086">
    <property type="entry name" value="CYTOCHROME_P450"/>
    <property type="match status" value="1"/>
</dbReference>
<evidence type="ECO:0000256" key="4">
    <source>
        <dbReference type="ARBA" id="ARBA00023004"/>
    </source>
</evidence>
<accession>A0A4S4EIP8</accession>
<sequence length="238" mass="26598">MIAGKRYCGDDLSNYEEAKEFRELVIEAFEYGDASNPGDFLPVMILGGTNMSAVTMEWALSLLVNHPEMFKKARVEFPATPLLLPHISFDDCIIEGFNMPRDTITFNDQVMILGGTNTSAVTMEWALSLLVNHPEMFKKARVEFPAAPLLLPHISSDDCIIEGFNMPRDTILLVNARAIHRDAKAWDDPTRFKRERFEGGEVGHKLMPFGLGMRACPGAGMAQRVLGLALRSLMQCFE</sequence>
<comment type="caution">
    <text evidence="8">The sequence shown here is derived from an EMBL/GenBank/DDBJ whole genome shotgun (WGS) entry which is preliminary data.</text>
</comment>
<dbReference type="AlphaFoldDB" id="A0A4S4EIP8"/>
<keyword evidence="1 6" id="KW-0349">Heme</keyword>
<dbReference type="PRINTS" id="PR00463">
    <property type="entry name" value="EP450I"/>
</dbReference>
<keyword evidence="5 7" id="KW-0503">Monooxygenase</keyword>
<name>A0A4S4EIP8_CAMSN</name>
<evidence type="ECO:0000313" key="9">
    <source>
        <dbReference type="Proteomes" id="UP000306102"/>
    </source>
</evidence>